<dbReference type="EC" id="6.3.5.1" evidence="7 8"/>
<dbReference type="PIRSF" id="PIRSF006630">
    <property type="entry name" value="NADS_GAT"/>
    <property type="match status" value="1"/>
</dbReference>
<evidence type="ECO:0000256" key="8">
    <source>
        <dbReference type="PIRNR" id="PIRNR006630"/>
    </source>
</evidence>
<comment type="similarity">
    <text evidence="2 7 8">In the C-terminal section; belongs to the NAD synthetase family.</text>
</comment>
<evidence type="ECO:0000256" key="7">
    <source>
        <dbReference type="HAMAP-Rule" id="MF_02090"/>
    </source>
</evidence>
<accession>A0ABV6FYS4</accession>
<dbReference type="Proteomes" id="UP001589814">
    <property type="component" value="Unassembled WGS sequence"/>
</dbReference>
<feature type="binding site" evidence="7">
    <location>
        <position position="520"/>
    </location>
    <ligand>
        <name>deamido-NAD(+)</name>
        <dbReference type="ChEBI" id="CHEBI:58437"/>
        <note>ligand shared between two neighboring subunits</note>
    </ligand>
</feature>
<comment type="catalytic activity">
    <reaction evidence="7 8">
        <text>deamido-NAD(+) + L-glutamine + ATP + H2O = L-glutamate + AMP + diphosphate + NAD(+) + H(+)</text>
        <dbReference type="Rhea" id="RHEA:24384"/>
        <dbReference type="ChEBI" id="CHEBI:15377"/>
        <dbReference type="ChEBI" id="CHEBI:15378"/>
        <dbReference type="ChEBI" id="CHEBI:29985"/>
        <dbReference type="ChEBI" id="CHEBI:30616"/>
        <dbReference type="ChEBI" id="CHEBI:33019"/>
        <dbReference type="ChEBI" id="CHEBI:57540"/>
        <dbReference type="ChEBI" id="CHEBI:58359"/>
        <dbReference type="ChEBI" id="CHEBI:58437"/>
        <dbReference type="ChEBI" id="CHEBI:456215"/>
        <dbReference type="EC" id="6.3.5.1"/>
    </reaction>
</comment>
<dbReference type="Pfam" id="PF00795">
    <property type="entry name" value="CN_hydrolase"/>
    <property type="match status" value="1"/>
</dbReference>
<dbReference type="NCBIfam" id="NF010588">
    <property type="entry name" value="PRK13981.1"/>
    <property type="match status" value="1"/>
</dbReference>
<dbReference type="Gene3D" id="3.40.50.620">
    <property type="entry name" value="HUPs"/>
    <property type="match status" value="1"/>
</dbReference>
<feature type="active site" description="Nucleophile; for glutaminase activity" evidence="7">
    <location>
        <position position="149"/>
    </location>
</feature>
<gene>
    <name evidence="7" type="primary">nadE</name>
    <name evidence="11" type="ORF">ACFFHW_00745</name>
</gene>
<dbReference type="EMBL" id="JBHLVX010000002">
    <property type="protein sequence ID" value="MFC0266535.1"/>
    <property type="molecule type" value="Genomic_DNA"/>
</dbReference>
<comment type="pathway">
    <text evidence="1 7 8">Cofactor biosynthesis; NAD(+) biosynthesis; NAD(+) from deamido-NAD(+) (L-Gln route): step 1/1.</text>
</comment>
<evidence type="ECO:0000256" key="5">
    <source>
        <dbReference type="ARBA" id="ARBA00022840"/>
    </source>
</evidence>
<keyword evidence="6 7" id="KW-0520">NAD</keyword>
<dbReference type="Gene3D" id="3.60.110.10">
    <property type="entry name" value="Carbon-nitrogen hydrolase"/>
    <property type="match status" value="1"/>
</dbReference>
<dbReference type="InterPro" id="IPR036526">
    <property type="entry name" value="C-N_Hydrolase_sf"/>
</dbReference>
<dbReference type="SUPFAM" id="SSF52402">
    <property type="entry name" value="Adenine nucleotide alpha hydrolases-like"/>
    <property type="match status" value="1"/>
</dbReference>
<name>A0ABV6FYS4_9GAMM</name>
<reference evidence="11 12" key="1">
    <citation type="submission" date="2024-09" db="EMBL/GenBank/DDBJ databases">
        <authorList>
            <person name="Sun Q."/>
            <person name="Mori K."/>
        </authorList>
    </citation>
    <scope>NUCLEOTIDE SEQUENCE [LARGE SCALE GENOMIC DNA]</scope>
    <source>
        <strain evidence="11 12">CCM 7415</strain>
    </source>
</reference>
<evidence type="ECO:0000256" key="9">
    <source>
        <dbReference type="RuleBase" id="RU003811"/>
    </source>
</evidence>
<feature type="active site" description="For glutaminase activity" evidence="7">
    <location>
        <position position="113"/>
    </location>
</feature>
<evidence type="ECO:0000313" key="11">
    <source>
        <dbReference type="EMBL" id="MFC0266535.1"/>
    </source>
</evidence>
<feature type="domain" description="CN hydrolase" evidence="10">
    <location>
        <begin position="4"/>
        <end position="245"/>
    </location>
</feature>
<comment type="function">
    <text evidence="7">Catalyzes the ATP-dependent amidation of deamido-NAD to form NAD. Uses L-glutamine as a nitrogen source.</text>
</comment>
<feature type="binding site" evidence="7">
    <location>
        <begin position="292"/>
        <end position="299"/>
    </location>
    <ligand>
        <name>ATP</name>
        <dbReference type="ChEBI" id="CHEBI:30616"/>
    </ligand>
</feature>
<comment type="caution">
    <text evidence="11">The sequence shown here is derived from an EMBL/GenBank/DDBJ whole genome shotgun (WGS) entry which is preliminary data.</text>
</comment>
<evidence type="ECO:0000313" key="12">
    <source>
        <dbReference type="Proteomes" id="UP001589814"/>
    </source>
</evidence>
<comment type="caution">
    <text evidence="7">Lacks conserved residue(s) required for the propagation of feature annotation.</text>
</comment>
<feature type="binding site" evidence="7">
    <location>
        <position position="181"/>
    </location>
    <ligand>
        <name>L-glutamine</name>
        <dbReference type="ChEBI" id="CHEBI:58359"/>
    </ligand>
</feature>
<protein>
    <recommendedName>
        <fullName evidence="7 8">Glutamine-dependent NAD(+) synthetase</fullName>
        <ecNumber evidence="7 8">6.3.5.1</ecNumber>
    </recommendedName>
    <alternativeName>
        <fullName evidence="7 8">NAD(+) synthase [glutamine-hydrolyzing]</fullName>
    </alternativeName>
</protein>
<evidence type="ECO:0000256" key="1">
    <source>
        <dbReference type="ARBA" id="ARBA00005188"/>
    </source>
</evidence>
<keyword evidence="5 7" id="KW-0067">ATP-binding</keyword>
<feature type="active site" description="Proton acceptor; for glutaminase activity" evidence="7">
    <location>
        <position position="45"/>
    </location>
</feature>
<dbReference type="Pfam" id="PF02540">
    <property type="entry name" value="NAD_synthase"/>
    <property type="match status" value="1"/>
</dbReference>
<dbReference type="SUPFAM" id="SSF56317">
    <property type="entry name" value="Carbon-nitrogen hydrolase"/>
    <property type="match status" value="1"/>
</dbReference>
<dbReference type="InterPro" id="IPR014445">
    <property type="entry name" value="Gln-dep_NAD_synthase"/>
</dbReference>
<dbReference type="HAMAP" id="MF_02090">
    <property type="entry name" value="NadE_glutamine_dep"/>
    <property type="match status" value="1"/>
</dbReference>
<organism evidence="11 12">
    <name type="scientific">Kushneria aurantia</name>
    <dbReference type="NCBI Taxonomy" id="504092"/>
    <lineage>
        <taxon>Bacteria</taxon>
        <taxon>Pseudomonadati</taxon>
        <taxon>Pseudomonadota</taxon>
        <taxon>Gammaproteobacteria</taxon>
        <taxon>Oceanospirillales</taxon>
        <taxon>Halomonadaceae</taxon>
        <taxon>Kushneria</taxon>
    </lineage>
</organism>
<dbReference type="InterPro" id="IPR014729">
    <property type="entry name" value="Rossmann-like_a/b/a_fold"/>
</dbReference>
<dbReference type="InterPro" id="IPR022310">
    <property type="entry name" value="NAD/GMP_synthase"/>
</dbReference>
<keyword evidence="4 7" id="KW-0547">Nucleotide-binding</keyword>
<feature type="binding site" evidence="7">
    <location>
        <position position="399"/>
    </location>
    <ligand>
        <name>ATP</name>
        <dbReference type="ChEBI" id="CHEBI:30616"/>
    </ligand>
</feature>
<sequence length="551" mass="60811">MQELTLVMAQLDPLTGDIPGNAERAIEAVREAKIEHGADVVVLPELFLAGYPPEDLLLRESMAARIEQARQRMAEKTVRDVLVLVGYPAERDGRRFNMAGALLNGEWRDEYAKRALPNYRVFDEKRYFEVGDRSCVIEHRGIRLGVLICEDLWVDEPIADTVAAGAEVIVSLNASPWHRGKSTERVELFAESARRAQCPLIYVNQIGGQDELVFDGASFALDAGGECRVQALAWQPGLMPIRLTRNDDGGVDIVDGELMPLPATAEESLYCALVTGVRDYVNKSGFHGVVLGLSGGIDSALSLAIAVDALGPDRVQAVMMPYHYTAEISREDAAEQARTLGVHYEVLEIAPMVEAFTATLAASFEGSAADTTEENLQSRIRGTLLMALSNKKGLMVLTTGNKSEMAVGYATLYGDMVGGYNALKDVYKTWVYRLARWRNRQALEEGEAECVPARVIERPPSAELSEDQLDSDSLPDYDVLDEILERYIEGDQSQEAIIAAGFDRDAVEKVVKLVDRTEYKRRQAPPGVRATLRGFGRDRRYPIVNGWQPGD</sequence>
<proteinExistence type="inferred from homology"/>
<dbReference type="PROSITE" id="PS50263">
    <property type="entry name" value="CN_HYDROLASE"/>
    <property type="match status" value="1"/>
</dbReference>
<feature type="binding site" evidence="7">
    <location>
        <position position="404"/>
    </location>
    <ligand>
        <name>deamido-NAD(+)</name>
        <dbReference type="ChEBI" id="CHEBI:58437"/>
        <note>ligand shared between two neighboring subunits</note>
    </ligand>
</feature>
<dbReference type="InterPro" id="IPR003694">
    <property type="entry name" value="NAD_synthase"/>
</dbReference>
<feature type="binding site" evidence="7">
    <location>
        <position position="375"/>
    </location>
    <ligand>
        <name>deamido-NAD(+)</name>
        <dbReference type="ChEBI" id="CHEBI:58437"/>
        <note>ligand shared between two neighboring subunits</note>
    </ligand>
</feature>
<feature type="binding site" evidence="7">
    <location>
        <position position="175"/>
    </location>
    <ligand>
        <name>L-glutamine</name>
        <dbReference type="ChEBI" id="CHEBI:58359"/>
    </ligand>
</feature>
<evidence type="ECO:0000256" key="4">
    <source>
        <dbReference type="ARBA" id="ARBA00022741"/>
    </source>
</evidence>
<evidence type="ECO:0000256" key="2">
    <source>
        <dbReference type="ARBA" id="ARBA00007145"/>
    </source>
</evidence>
<dbReference type="GO" id="GO:0003952">
    <property type="term" value="F:NAD+ synthase (glutamine-hydrolyzing) activity"/>
    <property type="evidence" value="ECO:0007669"/>
    <property type="project" value="UniProtKB-EC"/>
</dbReference>
<evidence type="ECO:0000256" key="3">
    <source>
        <dbReference type="ARBA" id="ARBA00022598"/>
    </source>
</evidence>
<dbReference type="NCBIfam" id="TIGR00552">
    <property type="entry name" value="nadE"/>
    <property type="match status" value="1"/>
</dbReference>
<comment type="similarity">
    <text evidence="9">Belongs to the NAD synthetase family.</text>
</comment>
<feature type="binding site" evidence="7">
    <location>
        <position position="119"/>
    </location>
    <ligand>
        <name>L-glutamine</name>
        <dbReference type="ChEBI" id="CHEBI:58359"/>
    </ligand>
</feature>
<keyword evidence="3 7" id="KW-0436">Ligase</keyword>
<dbReference type="PANTHER" id="PTHR23090">
    <property type="entry name" value="NH 3 /GLUTAMINE-DEPENDENT NAD + SYNTHETASE"/>
    <property type="match status" value="1"/>
</dbReference>
<evidence type="ECO:0000259" key="10">
    <source>
        <dbReference type="PROSITE" id="PS50263"/>
    </source>
</evidence>
<dbReference type="InterPro" id="IPR003010">
    <property type="entry name" value="C-N_Hydrolase"/>
</dbReference>
<evidence type="ECO:0000256" key="6">
    <source>
        <dbReference type="ARBA" id="ARBA00023027"/>
    </source>
</evidence>
<dbReference type="CDD" id="cd00553">
    <property type="entry name" value="NAD_synthase"/>
    <property type="match status" value="1"/>
</dbReference>
<dbReference type="RefSeq" id="WP_019952309.1">
    <property type="nucleotide sequence ID" value="NZ_JBHLVX010000002.1"/>
</dbReference>
<keyword evidence="12" id="KW-1185">Reference proteome</keyword>
<dbReference type="PANTHER" id="PTHR23090:SF9">
    <property type="entry name" value="GLUTAMINE-DEPENDENT NAD(+) SYNTHETASE"/>
    <property type="match status" value="1"/>
</dbReference>
<dbReference type="CDD" id="cd07570">
    <property type="entry name" value="GAT_Gln-NAD-synth"/>
    <property type="match status" value="1"/>
</dbReference>